<keyword evidence="1" id="KW-0812">Transmembrane</keyword>
<feature type="transmembrane region" description="Helical" evidence="1">
    <location>
        <begin position="7"/>
        <end position="28"/>
    </location>
</feature>
<dbReference type="OrthoDB" id="352at2157"/>
<name>H1EWT5_9ARCH</name>
<dbReference type="EMBL" id="AEXL02000133">
    <property type="protein sequence ID" value="EIJ65287.1"/>
    <property type="molecule type" value="Genomic_DNA"/>
</dbReference>
<accession>H1EWT5</accession>
<comment type="caution">
    <text evidence="2">The sequence shown here is derived from an EMBL/GenBank/DDBJ whole genome shotgun (WGS) entry which is preliminary data.</text>
</comment>
<keyword evidence="1" id="KW-0472">Membrane</keyword>
<dbReference type="RefSeq" id="WP_008300907.1">
    <property type="nucleotide sequence ID" value="NZ_AEXL02000133.1"/>
</dbReference>
<sequence length="48" mass="5332">MANTKDVGKFFLFIVGGLVAIVVGSFMIRGTMHMWDKPENKSDGENKD</sequence>
<dbReference type="PATRIC" id="fig|859350.6.peg.1647"/>
<protein>
    <submittedName>
        <fullName evidence="2">Uncharacterized protein</fullName>
    </submittedName>
</protein>
<evidence type="ECO:0000256" key="1">
    <source>
        <dbReference type="SAM" id="Phobius"/>
    </source>
</evidence>
<keyword evidence="1" id="KW-1133">Transmembrane helix</keyword>
<gene>
    <name evidence="2" type="ORF">BD31_I2134</name>
</gene>
<dbReference type="Proteomes" id="UP000003423">
    <property type="component" value="Unassembled WGS sequence"/>
</dbReference>
<reference evidence="2 3" key="1">
    <citation type="journal article" date="2012" name="J. Bacteriol.">
        <title>Genome sequence of "Candidatus Nitrosopumilus salaria" BD31, an ammonia-oxidizing archaeon from the San Francisco Bay estuary.</title>
        <authorList>
            <person name="Mosier A.C."/>
            <person name="Allen E.E."/>
            <person name="Kim M."/>
            <person name="Ferriera S."/>
            <person name="Francis C.A."/>
        </authorList>
    </citation>
    <scope>NUCLEOTIDE SEQUENCE [LARGE SCALE GENOMIC DNA]</scope>
    <source>
        <strain evidence="2 3">BD31</strain>
    </source>
</reference>
<dbReference type="AlphaFoldDB" id="H1EWT5"/>
<proteinExistence type="predicted"/>
<evidence type="ECO:0000313" key="2">
    <source>
        <dbReference type="EMBL" id="EIJ65287.1"/>
    </source>
</evidence>
<evidence type="ECO:0000313" key="3">
    <source>
        <dbReference type="Proteomes" id="UP000003423"/>
    </source>
</evidence>
<organism evidence="2 3">
    <name type="scientific">Candidatus Nitrosopumilus salarius BD31</name>
    <dbReference type="NCBI Taxonomy" id="859350"/>
    <lineage>
        <taxon>Archaea</taxon>
        <taxon>Nitrososphaerota</taxon>
        <taxon>Nitrososphaeria</taxon>
        <taxon>Nitrosopumilales</taxon>
        <taxon>Nitrosopumilaceae</taxon>
        <taxon>Nitrosopumilus</taxon>
    </lineage>
</organism>
<keyword evidence="3" id="KW-1185">Reference proteome</keyword>